<name>A0ABW2DP10_9BACT</name>
<protein>
    <submittedName>
        <fullName evidence="1">Uncharacterized protein</fullName>
    </submittedName>
</protein>
<gene>
    <name evidence="1" type="ORF">ACFQHR_18190</name>
</gene>
<dbReference type="RefSeq" id="WP_066621180.1">
    <property type="nucleotide sequence ID" value="NZ_JBHSYQ010000016.1"/>
</dbReference>
<reference evidence="2" key="1">
    <citation type="journal article" date="2019" name="Int. J. Syst. Evol. Microbiol.">
        <title>The Global Catalogue of Microorganisms (GCM) 10K type strain sequencing project: providing services to taxonomists for standard genome sequencing and annotation.</title>
        <authorList>
            <consortium name="The Broad Institute Genomics Platform"/>
            <consortium name="The Broad Institute Genome Sequencing Center for Infectious Disease"/>
            <person name="Wu L."/>
            <person name="Ma J."/>
        </authorList>
    </citation>
    <scope>NUCLEOTIDE SEQUENCE [LARGE SCALE GENOMIC DNA]</scope>
    <source>
        <strain evidence="2">CGMCC 4.7393</strain>
    </source>
</reference>
<dbReference type="EMBL" id="JBHSYQ010000016">
    <property type="protein sequence ID" value="MFC6999572.1"/>
    <property type="molecule type" value="Genomic_DNA"/>
</dbReference>
<evidence type="ECO:0000313" key="1">
    <source>
        <dbReference type="EMBL" id="MFC6999572.1"/>
    </source>
</evidence>
<keyword evidence="2" id="KW-1185">Reference proteome</keyword>
<accession>A0ABW2DP10</accession>
<proteinExistence type="predicted"/>
<dbReference type="Proteomes" id="UP001596405">
    <property type="component" value="Unassembled WGS sequence"/>
</dbReference>
<comment type="caution">
    <text evidence="1">The sequence shown here is derived from an EMBL/GenBank/DDBJ whole genome shotgun (WGS) entry which is preliminary data.</text>
</comment>
<sequence length="101" mass="12020">MQTQQTYQRTEKGQKLVAHAMTKMIIWWNEEGIRLGNGNESFTMHSRDNIGNRRSHNADLGISRLKKYAYTWKTRIKLAIIYDMHTGKPLWRFENGSWFMV</sequence>
<organism evidence="1 2">
    <name type="scientific">Rufibacter roseus</name>
    <dbReference type="NCBI Taxonomy" id="1567108"/>
    <lineage>
        <taxon>Bacteria</taxon>
        <taxon>Pseudomonadati</taxon>
        <taxon>Bacteroidota</taxon>
        <taxon>Cytophagia</taxon>
        <taxon>Cytophagales</taxon>
        <taxon>Hymenobacteraceae</taxon>
        <taxon>Rufibacter</taxon>
    </lineage>
</organism>
<evidence type="ECO:0000313" key="2">
    <source>
        <dbReference type="Proteomes" id="UP001596405"/>
    </source>
</evidence>